<feature type="compositionally biased region" description="Pro residues" evidence="1">
    <location>
        <begin position="167"/>
        <end position="181"/>
    </location>
</feature>
<dbReference type="InterPro" id="IPR051412">
    <property type="entry name" value="Formin_Homology_Diaphanous_sf"/>
</dbReference>
<organism evidence="3 4">
    <name type="scientific">Centaurea solstitialis</name>
    <name type="common">yellow star-thistle</name>
    <dbReference type="NCBI Taxonomy" id="347529"/>
    <lineage>
        <taxon>Eukaryota</taxon>
        <taxon>Viridiplantae</taxon>
        <taxon>Streptophyta</taxon>
        <taxon>Embryophyta</taxon>
        <taxon>Tracheophyta</taxon>
        <taxon>Spermatophyta</taxon>
        <taxon>Magnoliopsida</taxon>
        <taxon>eudicotyledons</taxon>
        <taxon>Gunneridae</taxon>
        <taxon>Pentapetalae</taxon>
        <taxon>asterids</taxon>
        <taxon>campanulids</taxon>
        <taxon>Asterales</taxon>
        <taxon>Asteraceae</taxon>
        <taxon>Carduoideae</taxon>
        <taxon>Cardueae</taxon>
        <taxon>Centaureinae</taxon>
        <taxon>Centaurea</taxon>
    </lineage>
</organism>
<reference evidence="3" key="1">
    <citation type="submission" date="2023-03" db="EMBL/GenBank/DDBJ databases">
        <title>Chromosome-scale reference genome and RAD-based genetic map of yellow starthistle (Centaurea solstitialis) reveal putative structural variation and QTLs associated with invader traits.</title>
        <authorList>
            <person name="Reatini B."/>
            <person name="Cang F.A."/>
            <person name="Jiang Q."/>
            <person name="Mckibben M.T.W."/>
            <person name="Barker M.S."/>
            <person name="Rieseberg L.H."/>
            <person name="Dlugosch K.M."/>
        </authorList>
    </citation>
    <scope>NUCLEOTIDE SEQUENCE</scope>
    <source>
        <strain evidence="3">CAN-66</strain>
        <tissue evidence="3">Leaf</tissue>
    </source>
</reference>
<proteinExistence type="predicted"/>
<protein>
    <submittedName>
        <fullName evidence="3">Uncharacterized protein</fullName>
    </submittedName>
</protein>
<dbReference type="AlphaFoldDB" id="A0AA38T4T0"/>
<feature type="compositionally biased region" description="Polar residues" evidence="1">
    <location>
        <begin position="35"/>
        <end position="57"/>
    </location>
</feature>
<dbReference type="PANTHER" id="PTHR45691:SF1">
    <property type="entry name" value="FH2 DOMAIN-CONTAINING PROTEIN 1-RELATED"/>
    <property type="match status" value="1"/>
</dbReference>
<evidence type="ECO:0000313" key="3">
    <source>
        <dbReference type="EMBL" id="KAJ9548110.1"/>
    </source>
</evidence>
<dbReference type="PANTHER" id="PTHR45691">
    <property type="entry name" value="PROTEIN DIAPHANOUS"/>
    <property type="match status" value="1"/>
</dbReference>
<dbReference type="GO" id="GO:0005884">
    <property type="term" value="C:actin filament"/>
    <property type="evidence" value="ECO:0007669"/>
    <property type="project" value="TreeGrafter"/>
</dbReference>
<feature type="region of interest" description="Disordered" evidence="1">
    <location>
        <begin position="330"/>
        <end position="396"/>
    </location>
</feature>
<evidence type="ECO:0000256" key="2">
    <source>
        <dbReference type="SAM" id="Phobius"/>
    </source>
</evidence>
<feature type="transmembrane region" description="Helical" evidence="2">
    <location>
        <begin position="270"/>
        <end position="292"/>
    </location>
</feature>
<feature type="region of interest" description="Disordered" evidence="1">
    <location>
        <begin position="1"/>
        <end position="209"/>
    </location>
</feature>
<dbReference type="EMBL" id="JARYMX010000005">
    <property type="protein sequence ID" value="KAJ9548110.1"/>
    <property type="molecule type" value="Genomic_DNA"/>
</dbReference>
<name>A0AA38T4T0_9ASTR</name>
<dbReference type="GO" id="GO:0030041">
    <property type="term" value="P:actin filament polymerization"/>
    <property type="evidence" value="ECO:0007669"/>
    <property type="project" value="TreeGrafter"/>
</dbReference>
<evidence type="ECO:0000313" key="4">
    <source>
        <dbReference type="Proteomes" id="UP001172457"/>
    </source>
</evidence>
<sequence>MDQDDDPPPPNHRQPPVATTPSSSYTDSRQKQPENGDSQLGSSDNFGVGKQYSSTVNDHSRRKEERKENTHRSEPAADDDVSHRPRSSEAGNVYSGVEESMESVSNVAESNVQRQSTNRVRTPAPPAQPQDPLVVVESKRRRRASGVDETVQVTTQINGLHDGSYNSPPPPPWPPPPPPPVESKRRRTTRNVGPDETDQGTSQINDLQDGYYYIPPPPPPLPPLHPRFAYESMRRGGCIIGSDRFHWDRMDQDDEPPSTNRRQPPIATTILVFFLLILILILFFFYYFFILPHIPDIIKPKSKWDSFIIFLLILAIIAGLLAQCNDVPSTPNATGHRHSSPPPPPPPVTCRKHRQETREAEDEIASLDEQMKRDRRNRHKLRHIQSSPPPPPPPPLCGGLCC</sequence>
<keyword evidence="2" id="KW-1133">Transmembrane helix</keyword>
<dbReference type="Proteomes" id="UP001172457">
    <property type="component" value="Chromosome 5"/>
</dbReference>
<gene>
    <name evidence="3" type="ORF">OSB04_020653</name>
</gene>
<feature type="compositionally biased region" description="Basic residues" evidence="1">
    <location>
        <begin position="373"/>
        <end position="383"/>
    </location>
</feature>
<feature type="compositionally biased region" description="Polar residues" evidence="1">
    <location>
        <begin position="17"/>
        <end position="27"/>
    </location>
</feature>
<evidence type="ECO:0000256" key="1">
    <source>
        <dbReference type="SAM" id="MobiDB-lite"/>
    </source>
</evidence>
<feature type="compositionally biased region" description="Pro residues" evidence="1">
    <location>
        <begin position="387"/>
        <end position="396"/>
    </location>
</feature>
<keyword evidence="2" id="KW-0812">Transmembrane</keyword>
<accession>A0AA38T4T0</accession>
<feature type="compositionally biased region" description="Basic and acidic residues" evidence="1">
    <location>
        <begin position="58"/>
        <end position="87"/>
    </location>
</feature>
<feature type="compositionally biased region" description="Polar residues" evidence="1">
    <location>
        <begin position="102"/>
        <end position="120"/>
    </location>
</feature>
<keyword evidence="4" id="KW-1185">Reference proteome</keyword>
<keyword evidence="2" id="KW-0472">Membrane</keyword>
<comment type="caution">
    <text evidence="3">The sequence shown here is derived from an EMBL/GenBank/DDBJ whole genome shotgun (WGS) entry which is preliminary data.</text>
</comment>
<feature type="transmembrane region" description="Helical" evidence="2">
    <location>
        <begin position="304"/>
        <end position="322"/>
    </location>
</feature>